<sequence>MVVRRIEQVASRRLAVKFADSNDHAAADAASADAPNADPPVLVSDGGTDRPTPTRTTETLLNPNPLTDLEEVQLLDTTLRDGEQMPGVSLTPADKVDVARELDAAGVHVIEAGSACTSEGEREGIRRVARGGLDATVTSFARGVRSDIDRALDCGVDGVNLVVPASDKHVETKVGSSREEVVETTVELVEYAKEHDLWVEVLGEDGSRADLEYLERLMGAGLDAGADRVCYCDTVGAAGPERTAEVVSRLADLGPTSLHTHDDLGFGVTNVHAGLKAGADTVHGTVLGVGERAGNVALEEVAIALDRCYDVETIEVERLYRLCRRVSEVTGVAVPPNKAVCGANAFAHESGIHTDGTLKDGTMYEPYPPETVGRERRLVLGKHAGRAGVAAALADHGVDVDEDELREVVSRVKELGDRGKRVTDADLLAITEDVQGRERDRHVELVDLSATSGGNLPTASVRLRVGDEERVASGTGSGPVDAGLEAVRAALADESGGVDAVSFELDSYHVDAITGGTDAVVTVAVDLSRGDRSVSVSASDADITRASVVAMVDALDRLSELGDGEGGDGESADGTSTSTPVGSADD</sequence>
<keyword evidence="3 5" id="KW-0808">Transferase</keyword>
<dbReference type="InterPro" id="IPR013785">
    <property type="entry name" value="Aldolase_TIM"/>
</dbReference>
<comment type="caution">
    <text evidence="8">The sequence shown here is derived from an EMBL/GenBank/DDBJ whole genome shotgun (WGS) entry which is preliminary data.</text>
</comment>
<dbReference type="SMART" id="SM00917">
    <property type="entry name" value="LeuA_dimer"/>
    <property type="match status" value="1"/>
</dbReference>
<evidence type="ECO:0000256" key="4">
    <source>
        <dbReference type="ARBA" id="ARBA00023304"/>
    </source>
</evidence>
<evidence type="ECO:0000313" key="9">
    <source>
        <dbReference type="Proteomes" id="UP000216308"/>
    </source>
</evidence>
<dbReference type="Gene3D" id="3.20.20.70">
    <property type="entry name" value="Aldolase class I"/>
    <property type="match status" value="1"/>
</dbReference>
<dbReference type="InterPro" id="IPR013709">
    <property type="entry name" value="2-isopropylmalate_synth_dimer"/>
</dbReference>
<dbReference type="AlphaFoldDB" id="A0A256ILJ3"/>
<evidence type="ECO:0000256" key="6">
    <source>
        <dbReference type="SAM" id="MobiDB-lite"/>
    </source>
</evidence>
<dbReference type="NCBIfam" id="NF002085">
    <property type="entry name" value="PRK00915.1-2"/>
    <property type="match status" value="1"/>
</dbReference>
<feature type="compositionally biased region" description="Acidic residues" evidence="6">
    <location>
        <begin position="562"/>
        <end position="571"/>
    </location>
</feature>
<dbReference type="Gene3D" id="3.30.160.270">
    <property type="match status" value="1"/>
</dbReference>
<dbReference type="PROSITE" id="PS00815">
    <property type="entry name" value="AIPM_HOMOCIT_SYNTH_1"/>
    <property type="match status" value="1"/>
</dbReference>
<dbReference type="Pfam" id="PF00682">
    <property type="entry name" value="HMGL-like"/>
    <property type="match status" value="1"/>
</dbReference>
<evidence type="ECO:0000256" key="3">
    <source>
        <dbReference type="ARBA" id="ARBA00022679"/>
    </source>
</evidence>
<reference evidence="8 9" key="1">
    <citation type="journal article" date="2014" name="Front. Microbiol.">
        <title>Population and genomic analysis of the genus Halorubrum.</title>
        <authorList>
            <person name="Fullmer M.S."/>
            <person name="Soucy S.M."/>
            <person name="Swithers K.S."/>
            <person name="Makkay A.M."/>
            <person name="Wheeler R."/>
            <person name="Ventosa A."/>
            <person name="Gogarten J.P."/>
            <person name="Papke R.T."/>
        </authorList>
    </citation>
    <scope>NUCLEOTIDE SEQUENCE [LARGE SCALE GENOMIC DNA]</scope>
    <source>
        <strain evidence="8 9">Cb34</strain>
    </source>
</reference>
<comment type="similarity">
    <text evidence="1 5">Belongs to the alpha-IPM synthase/homocitrate synthase family.</text>
</comment>
<protein>
    <submittedName>
        <fullName evidence="8">2-isopropylmalate synthase</fullName>
    </submittedName>
</protein>
<evidence type="ECO:0000259" key="7">
    <source>
        <dbReference type="PROSITE" id="PS50991"/>
    </source>
</evidence>
<gene>
    <name evidence="8" type="ORF">DJ70_05690</name>
</gene>
<dbReference type="Pfam" id="PF08502">
    <property type="entry name" value="LeuA_dimer"/>
    <property type="match status" value="1"/>
</dbReference>
<dbReference type="Proteomes" id="UP000216308">
    <property type="component" value="Unassembled WGS sequence"/>
</dbReference>
<evidence type="ECO:0000313" key="8">
    <source>
        <dbReference type="EMBL" id="OYR57430.1"/>
    </source>
</evidence>
<feature type="compositionally biased region" description="Low complexity" evidence="6">
    <location>
        <begin position="27"/>
        <end position="36"/>
    </location>
</feature>
<dbReference type="PANTHER" id="PTHR42880:SF2">
    <property type="entry name" value="(R)-CITRAMALATE SYNTHASE CIMA"/>
    <property type="match status" value="1"/>
</dbReference>
<feature type="domain" description="Pyruvate carboxyltransferase" evidence="7">
    <location>
        <begin position="72"/>
        <end position="320"/>
    </location>
</feature>
<feature type="region of interest" description="Disordered" evidence="6">
    <location>
        <begin position="559"/>
        <end position="586"/>
    </location>
</feature>
<dbReference type="FunFam" id="1.10.238.260:FF:000001">
    <property type="entry name" value="2-isopropylmalate synthase"/>
    <property type="match status" value="1"/>
</dbReference>
<dbReference type="InterPro" id="IPR000891">
    <property type="entry name" value="PYR_CT"/>
</dbReference>
<dbReference type="SUPFAM" id="SSF51569">
    <property type="entry name" value="Aldolase"/>
    <property type="match status" value="1"/>
</dbReference>
<dbReference type="GO" id="GO:0003852">
    <property type="term" value="F:2-isopropylmalate synthase activity"/>
    <property type="evidence" value="ECO:0007669"/>
    <property type="project" value="InterPro"/>
</dbReference>
<evidence type="ECO:0000256" key="1">
    <source>
        <dbReference type="ARBA" id="ARBA00006154"/>
    </source>
</evidence>
<dbReference type="SUPFAM" id="SSF110921">
    <property type="entry name" value="2-isopropylmalate synthase LeuA, allosteric (dimerisation) domain"/>
    <property type="match status" value="1"/>
</dbReference>
<feature type="region of interest" description="Disordered" evidence="6">
    <location>
        <begin position="27"/>
        <end position="59"/>
    </location>
</feature>
<dbReference type="InterPro" id="IPR054691">
    <property type="entry name" value="LeuA/HCS_post-cat"/>
</dbReference>
<accession>A0A256ILJ3</accession>
<keyword evidence="9" id="KW-1185">Reference proteome</keyword>
<keyword evidence="4" id="KW-0100">Branched-chain amino acid biosynthesis</keyword>
<dbReference type="PROSITE" id="PS50991">
    <property type="entry name" value="PYR_CT"/>
    <property type="match status" value="1"/>
</dbReference>
<dbReference type="EMBL" id="NHPJ01000060">
    <property type="protein sequence ID" value="OYR57430.1"/>
    <property type="molecule type" value="Genomic_DNA"/>
</dbReference>
<name>A0A256ILJ3_9EURY</name>
<proteinExistence type="inferred from homology"/>
<feature type="compositionally biased region" description="Low complexity" evidence="6">
    <location>
        <begin position="49"/>
        <end position="59"/>
    </location>
</feature>
<dbReference type="InterPro" id="IPR036230">
    <property type="entry name" value="LeuA_allosteric_dom_sf"/>
</dbReference>
<dbReference type="GO" id="GO:0009098">
    <property type="term" value="P:L-leucine biosynthetic process"/>
    <property type="evidence" value="ECO:0007669"/>
    <property type="project" value="InterPro"/>
</dbReference>
<keyword evidence="2" id="KW-0028">Amino-acid biosynthesis</keyword>
<dbReference type="Pfam" id="PF22617">
    <property type="entry name" value="HCS_D2"/>
    <property type="match status" value="1"/>
</dbReference>
<dbReference type="InterPro" id="IPR002034">
    <property type="entry name" value="AIPM/Hcit_synth_CS"/>
</dbReference>
<organism evidence="8 9">
    <name type="scientific">Halorubrum halodurans</name>
    <dbReference type="NCBI Taxonomy" id="1383851"/>
    <lineage>
        <taxon>Archaea</taxon>
        <taxon>Methanobacteriati</taxon>
        <taxon>Methanobacteriota</taxon>
        <taxon>Stenosarchaea group</taxon>
        <taxon>Halobacteria</taxon>
        <taxon>Halobacteriales</taxon>
        <taxon>Haloferacaceae</taxon>
        <taxon>Halorubrum</taxon>
    </lineage>
</organism>
<evidence type="ECO:0000256" key="2">
    <source>
        <dbReference type="ARBA" id="ARBA00022605"/>
    </source>
</evidence>
<dbReference type="Gene3D" id="1.10.238.260">
    <property type="match status" value="1"/>
</dbReference>
<dbReference type="PANTHER" id="PTHR42880">
    <property type="entry name" value="HOMOCITRATE SYNTHASE"/>
    <property type="match status" value="1"/>
</dbReference>
<evidence type="ECO:0000256" key="5">
    <source>
        <dbReference type="RuleBase" id="RU003523"/>
    </source>
</evidence>